<proteinExistence type="predicted"/>
<keyword evidence="1" id="KW-0472">Membrane</keyword>
<feature type="transmembrane region" description="Helical" evidence="1">
    <location>
        <begin position="81"/>
        <end position="101"/>
    </location>
</feature>
<protein>
    <submittedName>
        <fullName evidence="2">Uncharacterized protein</fullName>
    </submittedName>
</protein>
<dbReference type="OrthoDB" id="2439941at2"/>
<evidence type="ECO:0000313" key="2">
    <source>
        <dbReference type="EMBL" id="MYL32461.1"/>
    </source>
</evidence>
<feature type="transmembrane region" description="Helical" evidence="1">
    <location>
        <begin position="51"/>
        <end position="69"/>
    </location>
</feature>
<dbReference type="RefSeq" id="WP_160847745.1">
    <property type="nucleotide sequence ID" value="NZ_WMEQ01000001.1"/>
</dbReference>
<name>A0A6I5A2C5_9BACI</name>
<evidence type="ECO:0000256" key="1">
    <source>
        <dbReference type="SAM" id="Phobius"/>
    </source>
</evidence>
<dbReference type="Proteomes" id="UP000468638">
    <property type="component" value="Unassembled WGS sequence"/>
</dbReference>
<evidence type="ECO:0000313" key="3">
    <source>
        <dbReference type="Proteomes" id="UP000468638"/>
    </source>
</evidence>
<reference evidence="2 3" key="1">
    <citation type="submission" date="2019-11" db="EMBL/GenBank/DDBJ databases">
        <title>Genome sequences of 17 halophilic strains isolated from different environments.</title>
        <authorList>
            <person name="Furrow R.E."/>
        </authorList>
    </citation>
    <scope>NUCLEOTIDE SEQUENCE [LARGE SCALE GENOMIC DNA]</scope>
    <source>
        <strain evidence="2 3">22514_16_FS</strain>
    </source>
</reference>
<dbReference type="AlphaFoldDB" id="A0A6I5A2C5"/>
<accession>A0A6I5A2C5</accession>
<comment type="caution">
    <text evidence="2">The sequence shown here is derived from an EMBL/GenBank/DDBJ whole genome shotgun (WGS) entry which is preliminary data.</text>
</comment>
<keyword evidence="1" id="KW-0812">Transmembrane</keyword>
<gene>
    <name evidence="2" type="ORF">GLW05_02425</name>
</gene>
<feature type="transmembrane region" description="Helical" evidence="1">
    <location>
        <begin position="12"/>
        <end position="31"/>
    </location>
</feature>
<dbReference type="EMBL" id="WMEQ01000001">
    <property type="protein sequence ID" value="MYL32461.1"/>
    <property type="molecule type" value="Genomic_DNA"/>
</dbReference>
<sequence>MLNKSLRISSSMYDLLLTLGAFYIGISMLLGNGIFATFPPGWNGIMLFNNWASLALFAIIIFGIGNARVSIYGFIKKEKKLFILTLTMGMIFLLSTVTQIILVKELYLATVQFMFFSSIQIVFGFVGLVTKNLTKFEI</sequence>
<keyword evidence="1" id="KW-1133">Transmembrane helix</keyword>
<feature type="transmembrane region" description="Helical" evidence="1">
    <location>
        <begin position="107"/>
        <end position="129"/>
    </location>
</feature>
<organism evidence="2 3">
    <name type="scientific">Pontibacillus yanchengensis</name>
    <dbReference type="NCBI Taxonomy" id="462910"/>
    <lineage>
        <taxon>Bacteria</taxon>
        <taxon>Bacillati</taxon>
        <taxon>Bacillota</taxon>
        <taxon>Bacilli</taxon>
        <taxon>Bacillales</taxon>
        <taxon>Bacillaceae</taxon>
        <taxon>Pontibacillus</taxon>
    </lineage>
</organism>